<proteinExistence type="predicted"/>
<evidence type="ECO:0000313" key="1">
    <source>
        <dbReference type="EMBL" id="PEJ32425.1"/>
    </source>
</evidence>
<protein>
    <submittedName>
        <fullName evidence="1">Uncharacterized protein</fullName>
    </submittedName>
</protein>
<sequence>MFQTQIQLANPDKIDSVLKEIVQNSYEEVQEERLLLCMECGDVDLYIAASNHEELQDAINENFEIDECGEIIKLEEHQQLMDDLYEYFIKLHKESNLFDFFPAGYYSVDGESRESETDMLGPKGLFSAPFEDAIKE</sequence>
<gene>
    <name evidence="1" type="ORF">CN689_15005</name>
</gene>
<comment type="caution">
    <text evidence="1">The sequence shown here is derived from an EMBL/GenBank/DDBJ whole genome shotgun (WGS) entry which is preliminary data.</text>
</comment>
<reference evidence="1 2" key="1">
    <citation type="submission" date="2017-09" db="EMBL/GenBank/DDBJ databases">
        <title>Large-scale bioinformatics analysis of Bacillus genomes uncovers conserved roles of natural products in bacterial physiology.</title>
        <authorList>
            <consortium name="Agbiome Team Llc"/>
            <person name="Bleich R.M."/>
            <person name="Kirk G.J."/>
            <person name="Santa Maria K.C."/>
            <person name="Allen S.E."/>
            <person name="Farag S."/>
            <person name="Shank E.A."/>
            <person name="Bowers A."/>
        </authorList>
    </citation>
    <scope>NUCLEOTIDE SEQUENCE [LARGE SCALE GENOMIC DNA]</scope>
    <source>
        <strain evidence="1 2">AFS003229</strain>
    </source>
</reference>
<dbReference type="Proteomes" id="UP000220106">
    <property type="component" value="Unassembled WGS sequence"/>
</dbReference>
<dbReference type="AlphaFoldDB" id="A0AAX0S3W9"/>
<accession>A0AAX0S3W9</accession>
<name>A0AAX0S3W9_9BACI</name>
<dbReference type="RefSeq" id="WP_098176466.1">
    <property type="nucleotide sequence ID" value="NZ_NUEQ01000025.1"/>
</dbReference>
<dbReference type="EMBL" id="NUEQ01000025">
    <property type="protein sequence ID" value="PEJ32425.1"/>
    <property type="molecule type" value="Genomic_DNA"/>
</dbReference>
<organism evidence="1 2">
    <name type="scientific">Peribacillus butanolivorans</name>
    <dbReference type="NCBI Taxonomy" id="421767"/>
    <lineage>
        <taxon>Bacteria</taxon>
        <taxon>Bacillati</taxon>
        <taxon>Bacillota</taxon>
        <taxon>Bacilli</taxon>
        <taxon>Bacillales</taxon>
        <taxon>Bacillaceae</taxon>
        <taxon>Peribacillus</taxon>
    </lineage>
</organism>
<evidence type="ECO:0000313" key="2">
    <source>
        <dbReference type="Proteomes" id="UP000220106"/>
    </source>
</evidence>